<evidence type="ECO:0000313" key="2">
    <source>
        <dbReference type="EMBL" id="OSS47406.1"/>
    </source>
</evidence>
<dbReference type="EMBL" id="KZ107848">
    <property type="protein sequence ID" value="OSS47406.1"/>
    <property type="molecule type" value="Genomic_DNA"/>
</dbReference>
<reference evidence="2 3" key="1">
    <citation type="journal article" date="2017" name="Genome Announc.">
        <title>Genome sequence of the saprophytic ascomycete Epicoccum nigrum ICMP 19927 strain isolated from New Zealand.</title>
        <authorList>
            <person name="Fokin M."/>
            <person name="Fleetwood D."/>
            <person name="Weir B.S."/>
            <person name="Villas-Boas S.G."/>
        </authorList>
    </citation>
    <scope>NUCLEOTIDE SEQUENCE [LARGE SCALE GENOMIC DNA]</scope>
    <source>
        <strain evidence="2 3">ICMP 19927</strain>
    </source>
</reference>
<accession>A0A1Y2LU36</accession>
<name>A0A1Y2LU36_EPING</name>
<protein>
    <submittedName>
        <fullName evidence="2">Uncharacterized protein</fullName>
    </submittedName>
</protein>
<dbReference type="AlphaFoldDB" id="A0A1Y2LU36"/>
<dbReference type="Proteomes" id="UP000193240">
    <property type="component" value="Unassembled WGS sequence"/>
</dbReference>
<evidence type="ECO:0000313" key="3">
    <source>
        <dbReference type="Proteomes" id="UP000193240"/>
    </source>
</evidence>
<organism evidence="2 3">
    <name type="scientific">Epicoccum nigrum</name>
    <name type="common">Soil fungus</name>
    <name type="synonym">Epicoccum purpurascens</name>
    <dbReference type="NCBI Taxonomy" id="105696"/>
    <lineage>
        <taxon>Eukaryota</taxon>
        <taxon>Fungi</taxon>
        <taxon>Dikarya</taxon>
        <taxon>Ascomycota</taxon>
        <taxon>Pezizomycotina</taxon>
        <taxon>Dothideomycetes</taxon>
        <taxon>Pleosporomycetidae</taxon>
        <taxon>Pleosporales</taxon>
        <taxon>Pleosporineae</taxon>
        <taxon>Didymellaceae</taxon>
        <taxon>Epicoccum</taxon>
    </lineage>
</organism>
<evidence type="ECO:0000256" key="1">
    <source>
        <dbReference type="SAM" id="MobiDB-lite"/>
    </source>
</evidence>
<sequence>MAYNLNAGAQSFNPGGNLVSEPPSPYLEARLLNLERAHEDLCRMVNTVYRNIHDSSGKVERRQPVDPVKSCQSAKLFQKEPEQSSQEGCTSFNSVTNEPKTNGSAVNHASNYKSLPPHLRRAKQSVTICSDSYISPFYLTR</sequence>
<feature type="compositionally biased region" description="Polar residues" evidence="1">
    <location>
        <begin position="83"/>
        <end position="113"/>
    </location>
</feature>
<keyword evidence="3" id="KW-1185">Reference proteome</keyword>
<proteinExistence type="predicted"/>
<gene>
    <name evidence="2" type="ORF">B5807_07259</name>
</gene>
<feature type="region of interest" description="Disordered" evidence="1">
    <location>
        <begin position="71"/>
        <end position="117"/>
    </location>
</feature>
<dbReference type="InParanoid" id="A0A1Y2LU36"/>